<evidence type="ECO:0000313" key="2">
    <source>
        <dbReference type="Proteomes" id="UP001049176"/>
    </source>
</evidence>
<accession>A0A9P7UTL1</accession>
<organism evidence="1 2">
    <name type="scientific">Marasmius oreades</name>
    <name type="common">fairy-ring Marasmius</name>
    <dbReference type="NCBI Taxonomy" id="181124"/>
    <lineage>
        <taxon>Eukaryota</taxon>
        <taxon>Fungi</taxon>
        <taxon>Dikarya</taxon>
        <taxon>Basidiomycota</taxon>
        <taxon>Agaricomycotina</taxon>
        <taxon>Agaricomycetes</taxon>
        <taxon>Agaricomycetidae</taxon>
        <taxon>Agaricales</taxon>
        <taxon>Marasmiineae</taxon>
        <taxon>Marasmiaceae</taxon>
        <taxon>Marasmius</taxon>
    </lineage>
</organism>
<dbReference type="RefSeq" id="XP_043009790.1">
    <property type="nucleotide sequence ID" value="XM_043151710.1"/>
</dbReference>
<evidence type="ECO:0000313" key="1">
    <source>
        <dbReference type="EMBL" id="KAG7093320.1"/>
    </source>
</evidence>
<dbReference type="KEGG" id="more:E1B28_007002"/>
<reference evidence="1" key="1">
    <citation type="journal article" date="2021" name="Genome Biol. Evol.">
        <title>The assembled and annotated genome of the fairy-ring fungus Marasmius oreades.</title>
        <authorList>
            <person name="Hiltunen M."/>
            <person name="Ament-Velasquez S.L."/>
            <person name="Johannesson H."/>
        </authorList>
    </citation>
    <scope>NUCLEOTIDE SEQUENCE</scope>
    <source>
        <strain evidence="1">03SP1</strain>
    </source>
</reference>
<keyword evidence="2" id="KW-1185">Reference proteome</keyword>
<name>A0A9P7UTL1_9AGAR</name>
<sequence length="174" mass="19770">MIRRFSNSLKGVTLTVRIIVGESFSPDLPLSDLLQSASELTHFALFVVREYNDHVDDDADSHTVQTSDRSCFDGTIPSLLSRLKDHPRNFLPKLVLLSLELPDITLNTQLVEHVLGAVWARQLTPHPLTNFRLVRLDSETESGDKLVIDPEQLTEIKLLKESRINVMIEDRLKM</sequence>
<dbReference type="Proteomes" id="UP001049176">
    <property type="component" value="Chromosome 4"/>
</dbReference>
<proteinExistence type="predicted"/>
<comment type="caution">
    <text evidence="1">The sequence shown here is derived from an EMBL/GenBank/DDBJ whole genome shotgun (WGS) entry which is preliminary data.</text>
</comment>
<protein>
    <submittedName>
        <fullName evidence="1">Uncharacterized protein</fullName>
    </submittedName>
</protein>
<dbReference type="EMBL" id="CM032184">
    <property type="protein sequence ID" value="KAG7093320.1"/>
    <property type="molecule type" value="Genomic_DNA"/>
</dbReference>
<dbReference type="GeneID" id="66076078"/>
<gene>
    <name evidence="1" type="ORF">E1B28_007002</name>
</gene>
<dbReference type="AlphaFoldDB" id="A0A9P7UTL1"/>